<dbReference type="PANTHER" id="PTHR40254">
    <property type="entry name" value="BLR0577 PROTEIN"/>
    <property type="match status" value="1"/>
</dbReference>
<dbReference type="Gene3D" id="3.50.50.60">
    <property type="entry name" value="FAD/NAD(P)-binding domain"/>
    <property type="match status" value="1"/>
</dbReference>
<dbReference type="Proteomes" id="UP000199585">
    <property type="component" value="Unassembled WGS sequence"/>
</dbReference>
<protein>
    <submittedName>
        <fullName evidence="2">Uncharacterized NAD(P)/FAD-binding protein YdhS</fullName>
    </submittedName>
</protein>
<evidence type="ECO:0000259" key="1">
    <source>
        <dbReference type="Pfam" id="PF13454"/>
    </source>
</evidence>
<proteinExistence type="predicted"/>
<dbReference type="EMBL" id="FOCI01000047">
    <property type="protein sequence ID" value="SEN86324.1"/>
    <property type="molecule type" value="Genomic_DNA"/>
</dbReference>
<sequence>MALNIAIVGGGPTGVYALHALVAAAEPCFITLFERSGMAGVGMPYSPQFATINMLANIGSIEIPPLTETYQAWLQRQPASFLAPYGVDGTAISDRGFYPRILLGMFFRDQLELLVIHGRQHGHRIAIREQQNVVDLAADDHGVRLTIAGREGETQLSFDRAIIASGHDWGSANLPNGVVLPNPWTGLIDAPQIGPRIAILGTSLSGIDAVVAVAGRIGTFDRTAEGLVFTRHDADDRTHVTMASRTGLLPETDFYCPLPYEACAVFTPAAVAACVSQGQDGLLDRLFALFMAEIDVADPAFAAHLREVDANADTVFGAMFARRQASDPFAWARADLAQSVANASARHTIPWRYAVLRMHEAFSDHYAEMSRDDRRRFDGSLRKVFVDNYAAVPPLSMERLIALADAGLLSIEALGADYAIAARADVPGFTIAVGQDTLACDTLIDARGQRSLTVGSLPFPTLRAQIGEGENALESVLTDSFGLDLSPGEPPAIYLAAISFLMAQHPFIQGLPGSHEIAVAVCADLLGSTVEEEALRTA</sequence>
<dbReference type="Pfam" id="PF13454">
    <property type="entry name" value="NAD_binding_9"/>
    <property type="match status" value="1"/>
</dbReference>
<accession>A0A1H8JZY1</accession>
<dbReference type="STRING" id="245187.SAMN04488003_1472"/>
<reference evidence="2 3" key="1">
    <citation type="submission" date="2016-10" db="EMBL/GenBank/DDBJ databases">
        <authorList>
            <person name="de Groot N.N."/>
        </authorList>
    </citation>
    <scope>NUCLEOTIDE SEQUENCE [LARGE SCALE GENOMIC DNA]</scope>
    <source>
        <strain evidence="2 3">DSM 16213</strain>
    </source>
</reference>
<feature type="domain" description="FAD-dependent urate hydroxylase HpyO/Asp monooxygenase CreE-like FAD/NAD(P)-binding" evidence="1">
    <location>
        <begin position="6"/>
        <end position="167"/>
    </location>
</feature>
<evidence type="ECO:0000313" key="2">
    <source>
        <dbReference type="EMBL" id="SEN86324.1"/>
    </source>
</evidence>
<dbReference type="RefSeq" id="WP_089905878.1">
    <property type="nucleotide sequence ID" value="NZ_FOCI01000047.1"/>
</dbReference>
<dbReference type="InterPro" id="IPR052189">
    <property type="entry name" value="L-asp_N-monooxygenase_NS-form"/>
</dbReference>
<name>A0A1H8JZY1_9RHOB</name>
<dbReference type="InterPro" id="IPR036188">
    <property type="entry name" value="FAD/NAD-bd_sf"/>
</dbReference>
<dbReference type="OrthoDB" id="6309046at2"/>
<keyword evidence="3" id="KW-1185">Reference proteome</keyword>
<dbReference type="AlphaFoldDB" id="A0A1H8JZY1"/>
<dbReference type="PANTHER" id="PTHR40254:SF1">
    <property type="entry name" value="BLR0577 PROTEIN"/>
    <property type="match status" value="1"/>
</dbReference>
<dbReference type="InterPro" id="IPR038732">
    <property type="entry name" value="HpyO/CreE_NAD-binding"/>
</dbReference>
<gene>
    <name evidence="2" type="ORF">SAMN04488003_1472</name>
</gene>
<dbReference type="SUPFAM" id="SSF51905">
    <property type="entry name" value="FAD/NAD(P)-binding domain"/>
    <property type="match status" value="1"/>
</dbReference>
<organism evidence="2 3">
    <name type="scientific">Loktanella fryxellensis</name>
    <dbReference type="NCBI Taxonomy" id="245187"/>
    <lineage>
        <taxon>Bacteria</taxon>
        <taxon>Pseudomonadati</taxon>
        <taxon>Pseudomonadota</taxon>
        <taxon>Alphaproteobacteria</taxon>
        <taxon>Rhodobacterales</taxon>
        <taxon>Roseobacteraceae</taxon>
        <taxon>Loktanella</taxon>
    </lineage>
</organism>
<evidence type="ECO:0000313" key="3">
    <source>
        <dbReference type="Proteomes" id="UP000199585"/>
    </source>
</evidence>